<evidence type="ECO:0000313" key="1">
    <source>
        <dbReference type="EMBL" id="KAL1252845.1"/>
    </source>
</evidence>
<comment type="caution">
    <text evidence="1">The sequence shown here is derived from an EMBL/GenBank/DDBJ whole genome shotgun (WGS) entry which is preliminary data.</text>
</comment>
<organism evidence="1 2">
    <name type="scientific">Cirrhinus molitorella</name>
    <name type="common">mud carp</name>
    <dbReference type="NCBI Taxonomy" id="172907"/>
    <lineage>
        <taxon>Eukaryota</taxon>
        <taxon>Metazoa</taxon>
        <taxon>Chordata</taxon>
        <taxon>Craniata</taxon>
        <taxon>Vertebrata</taxon>
        <taxon>Euteleostomi</taxon>
        <taxon>Actinopterygii</taxon>
        <taxon>Neopterygii</taxon>
        <taxon>Teleostei</taxon>
        <taxon>Ostariophysi</taxon>
        <taxon>Cypriniformes</taxon>
        <taxon>Cyprinidae</taxon>
        <taxon>Labeoninae</taxon>
        <taxon>Labeonini</taxon>
        <taxon>Cirrhinus</taxon>
    </lineage>
</organism>
<name>A0ABR3LIY3_9TELE</name>
<proteinExistence type="predicted"/>
<evidence type="ECO:0000313" key="2">
    <source>
        <dbReference type="Proteomes" id="UP001558613"/>
    </source>
</evidence>
<dbReference type="Proteomes" id="UP001558613">
    <property type="component" value="Unassembled WGS sequence"/>
</dbReference>
<accession>A0ABR3LIY3</accession>
<keyword evidence="2" id="KW-1185">Reference proteome</keyword>
<sequence>MPLLRSRCALEPHGKRMFDLGIVWRGQLLCRIHADDWETPHQHAGAGVSEQTQPAACQTSRLHQRMELWVLEEEGRGMQHFNETMTKNKMERGGKKRYNRFLLFGRSSNKTVEIHQAVGSMDQWVSAMAGGLQLCCQGRRVND</sequence>
<protein>
    <submittedName>
        <fullName evidence="1">Uncharacterized protein</fullName>
    </submittedName>
</protein>
<gene>
    <name evidence="1" type="ORF">QQF64_017538</name>
</gene>
<reference evidence="1 2" key="1">
    <citation type="submission" date="2023-09" db="EMBL/GenBank/DDBJ databases">
        <authorList>
            <person name="Wang M."/>
        </authorList>
    </citation>
    <scope>NUCLEOTIDE SEQUENCE [LARGE SCALE GENOMIC DNA]</scope>
    <source>
        <strain evidence="1">GT-2023</strain>
        <tissue evidence="1">Liver</tissue>
    </source>
</reference>
<dbReference type="EMBL" id="JAYMGO010000021">
    <property type="protein sequence ID" value="KAL1252845.1"/>
    <property type="molecule type" value="Genomic_DNA"/>
</dbReference>